<accession>X0S144</accession>
<organism evidence="8">
    <name type="scientific">marine sediment metagenome</name>
    <dbReference type="NCBI Taxonomy" id="412755"/>
    <lineage>
        <taxon>unclassified sequences</taxon>
        <taxon>metagenomes</taxon>
        <taxon>ecological metagenomes</taxon>
    </lineage>
</organism>
<dbReference type="InterPro" id="IPR036458">
    <property type="entry name" value="Na:dicarbo_symporter_sf"/>
</dbReference>
<dbReference type="InterPro" id="IPR001991">
    <property type="entry name" value="Na-dicarboxylate_symporter"/>
</dbReference>
<evidence type="ECO:0008006" key="9">
    <source>
        <dbReference type="Google" id="ProtNLM"/>
    </source>
</evidence>
<dbReference type="SUPFAM" id="SSF118215">
    <property type="entry name" value="Proton glutamate symport protein"/>
    <property type="match status" value="1"/>
</dbReference>
<dbReference type="Gene3D" id="1.10.3860.10">
    <property type="entry name" value="Sodium:dicarboxylate symporter"/>
    <property type="match status" value="1"/>
</dbReference>
<dbReference type="GO" id="GO:0006835">
    <property type="term" value="P:dicarboxylic acid transport"/>
    <property type="evidence" value="ECO:0007669"/>
    <property type="project" value="TreeGrafter"/>
</dbReference>
<evidence type="ECO:0000256" key="4">
    <source>
        <dbReference type="ARBA" id="ARBA00022692"/>
    </source>
</evidence>
<evidence type="ECO:0000256" key="6">
    <source>
        <dbReference type="ARBA" id="ARBA00023136"/>
    </source>
</evidence>
<reference evidence="8" key="1">
    <citation type="journal article" date="2014" name="Front. Microbiol.">
        <title>High frequency of phylogenetically diverse reductive dehalogenase-homologous genes in deep subseafloor sedimentary metagenomes.</title>
        <authorList>
            <person name="Kawai M."/>
            <person name="Futagami T."/>
            <person name="Toyoda A."/>
            <person name="Takaki Y."/>
            <person name="Nishi S."/>
            <person name="Hori S."/>
            <person name="Arai W."/>
            <person name="Tsubouchi T."/>
            <person name="Morono Y."/>
            <person name="Uchiyama I."/>
            <person name="Ito T."/>
            <person name="Fujiyama A."/>
            <person name="Inagaki F."/>
            <person name="Takami H."/>
        </authorList>
    </citation>
    <scope>NUCLEOTIDE SEQUENCE</scope>
    <source>
        <strain evidence="8">Expedition CK06-06</strain>
    </source>
</reference>
<dbReference type="PANTHER" id="PTHR42865">
    <property type="entry name" value="PROTON/GLUTAMATE-ASPARTATE SYMPORTER"/>
    <property type="match status" value="1"/>
</dbReference>
<evidence type="ECO:0000256" key="1">
    <source>
        <dbReference type="ARBA" id="ARBA00004651"/>
    </source>
</evidence>
<sequence length="273" mass="28716">MKLWQKIIIGMVLGVIVGVIAGEHAIYIKPLGTLFINLIKMLIVPLVFVSLVVGVISMGNDVRKMGIIGAKTLALYLITTAVAVSIGLFFGTIISPGSGVDISSSAVVETKAFPGFIETFVNLIPKNPVASLAEGNVLQIIVFAILFGIAISLTGEKGKPVVNLFESLAEVVYKLTAMVMQAAPIGVFALMAWVVGKFGLDLLLPLIKVILAVYIACIVHVLIVISGLVKFVARLSPIKFLKGVIDPLVFAFASTSSSGTLPISISAAQKNLG</sequence>
<feature type="transmembrane region" description="Helical" evidence="7">
    <location>
        <begin position="175"/>
        <end position="195"/>
    </location>
</feature>
<protein>
    <recommendedName>
        <fullName evidence="9">Dicarboxylate/amino acid:cation symporter</fullName>
    </recommendedName>
</protein>
<keyword evidence="3" id="KW-1003">Cell membrane</keyword>
<feature type="transmembrane region" description="Helical" evidence="7">
    <location>
        <begin position="73"/>
        <end position="94"/>
    </location>
</feature>
<dbReference type="PRINTS" id="PR00173">
    <property type="entry name" value="EDTRNSPORT"/>
</dbReference>
<proteinExistence type="predicted"/>
<evidence type="ECO:0000313" key="8">
    <source>
        <dbReference type="EMBL" id="GAF74788.1"/>
    </source>
</evidence>
<name>X0S144_9ZZZZ</name>
<dbReference type="AlphaFoldDB" id="X0S144"/>
<dbReference type="PANTHER" id="PTHR42865:SF7">
    <property type="entry name" value="PROTON_GLUTAMATE-ASPARTATE SYMPORTER"/>
    <property type="match status" value="1"/>
</dbReference>
<dbReference type="GO" id="GO:0005886">
    <property type="term" value="C:plasma membrane"/>
    <property type="evidence" value="ECO:0007669"/>
    <property type="project" value="UniProtKB-SubCell"/>
</dbReference>
<feature type="non-terminal residue" evidence="8">
    <location>
        <position position="273"/>
    </location>
</feature>
<dbReference type="GO" id="GO:0015293">
    <property type="term" value="F:symporter activity"/>
    <property type="evidence" value="ECO:0007669"/>
    <property type="project" value="UniProtKB-KW"/>
</dbReference>
<gene>
    <name evidence="8" type="ORF">S01H1_17767</name>
</gene>
<dbReference type="EMBL" id="BARS01009449">
    <property type="protein sequence ID" value="GAF74788.1"/>
    <property type="molecule type" value="Genomic_DNA"/>
</dbReference>
<keyword evidence="2" id="KW-0813">Transport</keyword>
<comment type="subcellular location">
    <subcellularLocation>
        <location evidence="1">Cell membrane</location>
        <topology evidence="1">Multi-pass membrane protein</topology>
    </subcellularLocation>
</comment>
<keyword evidence="5 7" id="KW-1133">Transmembrane helix</keyword>
<feature type="transmembrane region" description="Helical" evidence="7">
    <location>
        <begin position="34"/>
        <end position="53"/>
    </location>
</feature>
<feature type="transmembrane region" description="Helical" evidence="7">
    <location>
        <begin position="7"/>
        <end position="28"/>
    </location>
</feature>
<feature type="transmembrane region" description="Helical" evidence="7">
    <location>
        <begin position="137"/>
        <end position="154"/>
    </location>
</feature>
<keyword evidence="4 7" id="KW-0812">Transmembrane</keyword>
<dbReference type="Pfam" id="PF00375">
    <property type="entry name" value="SDF"/>
    <property type="match status" value="1"/>
</dbReference>
<evidence type="ECO:0000256" key="7">
    <source>
        <dbReference type="SAM" id="Phobius"/>
    </source>
</evidence>
<keyword evidence="6 7" id="KW-0472">Membrane</keyword>
<comment type="caution">
    <text evidence="8">The sequence shown here is derived from an EMBL/GenBank/DDBJ whole genome shotgun (WGS) entry which is preliminary data.</text>
</comment>
<evidence type="ECO:0000256" key="2">
    <source>
        <dbReference type="ARBA" id="ARBA00022448"/>
    </source>
</evidence>
<feature type="transmembrane region" description="Helical" evidence="7">
    <location>
        <begin position="207"/>
        <end position="233"/>
    </location>
</feature>
<evidence type="ECO:0000256" key="5">
    <source>
        <dbReference type="ARBA" id="ARBA00022989"/>
    </source>
</evidence>
<evidence type="ECO:0000256" key="3">
    <source>
        <dbReference type="ARBA" id="ARBA00022475"/>
    </source>
</evidence>